<protein>
    <submittedName>
        <fullName evidence="1">Uncharacterized protein</fullName>
    </submittedName>
</protein>
<dbReference type="Proteomes" id="UP000523362">
    <property type="component" value="Unassembled WGS sequence"/>
</dbReference>
<sequence>MVLWLFKQATKIVNDRTKELYTLGLSDDEKARTWKEEVKDVEECLAGLLMSWWLKHHNNNC</sequence>
<evidence type="ECO:0000313" key="1">
    <source>
        <dbReference type="EMBL" id="MBC1486584.1"/>
    </source>
</evidence>
<comment type="caution">
    <text evidence="1">The sequence shown here is derived from an EMBL/GenBank/DDBJ whole genome shotgun (WGS) entry which is preliminary data.</text>
</comment>
<organism evidence="1 2">
    <name type="scientific">Listeria seeligeri</name>
    <dbReference type="NCBI Taxonomy" id="1640"/>
    <lineage>
        <taxon>Bacteria</taxon>
        <taxon>Bacillati</taxon>
        <taxon>Bacillota</taxon>
        <taxon>Bacilli</taxon>
        <taxon>Bacillales</taxon>
        <taxon>Listeriaceae</taxon>
        <taxon>Listeria</taxon>
    </lineage>
</organism>
<proteinExistence type="predicted"/>
<evidence type="ECO:0000313" key="2">
    <source>
        <dbReference type="Proteomes" id="UP000523362"/>
    </source>
</evidence>
<accession>A0A7X0X319</accession>
<dbReference type="EMBL" id="JAARRG010000006">
    <property type="protein sequence ID" value="MBC1486584.1"/>
    <property type="molecule type" value="Genomic_DNA"/>
</dbReference>
<name>A0A7X0X319_LISSE</name>
<gene>
    <name evidence="1" type="ORF">HB897_10120</name>
</gene>
<dbReference type="RefSeq" id="WP_185383859.1">
    <property type="nucleotide sequence ID" value="NZ_CP124262.1"/>
</dbReference>
<reference evidence="1 2" key="1">
    <citation type="submission" date="2020-03" db="EMBL/GenBank/DDBJ databases">
        <title>Soil Listeria distribution.</title>
        <authorList>
            <person name="Liao J."/>
            <person name="Wiedmann M."/>
        </authorList>
    </citation>
    <scope>NUCLEOTIDE SEQUENCE [LARGE SCALE GENOMIC DNA]</scope>
    <source>
        <strain evidence="1 2">FSL L7-1560</strain>
    </source>
</reference>
<dbReference type="AlphaFoldDB" id="A0A7X0X319"/>